<sequence length="64" mass="7509">MIRPLVRTSTLNRGLFRSPMPRHLDPRFPSRNNTIKITLTKIQVTDDKRNENERSDYGLPSLPF</sequence>
<evidence type="ECO:0000313" key="2">
    <source>
        <dbReference type="Proteomes" id="UP001050691"/>
    </source>
</evidence>
<accession>A0AAV5ANW7</accession>
<proteinExistence type="predicted"/>
<dbReference type="EMBL" id="BPWL01000009">
    <property type="protein sequence ID" value="GJJ13615.1"/>
    <property type="molecule type" value="Genomic_DNA"/>
</dbReference>
<gene>
    <name evidence="1" type="ORF">Clacol_007871</name>
</gene>
<reference evidence="1" key="1">
    <citation type="submission" date="2021-10" db="EMBL/GenBank/DDBJ databases">
        <title>De novo Genome Assembly of Clathrus columnatus (Basidiomycota, Fungi) Using Illumina and Nanopore Sequence Data.</title>
        <authorList>
            <person name="Ogiso-Tanaka E."/>
            <person name="Itagaki H."/>
            <person name="Hosoya T."/>
            <person name="Hosaka K."/>
        </authorList>
    </citation>
    <scope>NUCLEOTIDE SEQUENCE</scope>
    <source>
        <strain evidence="1">MO-923</strain>
    </source>
</reference>
<name>A0AAV5ANW7_9AGAM</name>
<comment type="caution">
    <text evidence="1">The sequence shown here is derived from an EMBL/GenBank/DDBJ whole genome shotgun (WGS) entry which is preliminary data.</text>
</comment>
<dbReference type="AlphaFoldDB" id="A0AAV5ANW7"/>
<protein>
    <submittedName>
        <fullName evidence="1">Uncharacterized protein</fullName>
    </submittedName>
</protein>
<dbReference type="Proteomes" id="UP001050691">
    <property type="component" value="Unassembled WGS sequence"/>
</dbReference>
<evidence type="ECO:0000313" key="1">
    <source>
        <dbReference type="EMBL" id="GJJ13615.1"/>
    </source>
</evidence>
<organism evidence="1 2">
    <name type="scientific">Clathrus columnatus</name>
    <dbReference type="NCBI Taxonomy" id="1419009"/>
    <lineage>
        <taxon>Eukaryota</taxon>
        <taxon>Fungi</taxon>
        <taxon>Dikarya</taxon>
        <taxon>Basidiomycota</taxon>
        <taxon>Agaricomycotina</taxon>
        <taxon>Agaricomycetes</taxon>
        <taxon>Phallomycetidae</taxon>
        <taxon>Phallales</taxon>
        <taxon>Clathraceae</taxon>
        <taxon>Clathrus</taxon>
    </lineage>
</organism>
<keyword evidence="2" id="KW-1185">Reference proteome</keyword>